<name>L1NBF8_9BACT</name>
<keyword evidence="4" id="KW-0479">Metal-binding</keyword>
<dbReference type="Proteomes" id="UP000010433">
    <property type="component" value="Unassembled WGS sequence"/>
</dbReference>
<dbReference type="GO" id="GO:0004222">
    <property type="term" value="F:metalloendopeptidase activity"/>
    <property type="evidence" value="ECO:0007669"/>
    <property type="project" value="InterPro"/>
</dbReference>
<dbReference type="PROSITE" id="PS00143">
    <property type="entry name" value="INSULINASE"/>
    <property type="match status" value="1"/>
</dbReference>
<evidence type="ECO:0000313" key="12">
    <source>
        <dbReference type="EMBL" id="EKY00542.1"/>
    </source>
</evidence>
<keyword evidence="5" id="KW-0378">Hydrolase</keyword>
<comment type="caution">
    <text evidence="12">The sequence shown here is derived from an EMBL/GenBank/DDBJ whole genome shotgun (WGS) entry which is preliminary data.</text>
</comment>
<evidence type="ECO:0000259" key="10">
    <source>
        <dbReference type="Pfam" id="PF00675"/>
    </source>
</evidence>
<reference evidence="12 13" key="1">
    <citation type="submission" date="2012-05" db="EMBL/GenBank/DDBJ databases">
        <authorList>
            <person name="Weinstock G."/>
            <person name="Sodergren E."/>
            <person name="Lobos E.A."/>
            <person name="Fulton L."/>
            <person name="Fulton R."/>
            <person name="Courtney L."/>
            <person name="Fronick C."/>
            <person name="O'Laughlin M."/>
            <person name="Godfrey J."/>
            <person name="Wilson R.M."/>
            <person name="Miner T."/>
            <person name="Farmer C."/>
            <person name="Delehaunty K."/>
            <person name="Cordes M."/>
            <person name="Minx P."/>
            <person name="Tomlinson C."/>
            <person name="Chen J."/>
            <person name="Wollam A."/>
            <person name="Pepin K.H."/>
            <person name="Bhonagiri V."/>
            <person name="Zhang X."/>
            <person name="Suruliraj S."/>
            <person name="Warren W."/>
            <person name="Mitreva M."/>
            <person name="Mardis E.R."/>
            <person name="Wilson R.K."/>
        </authorList>
    </citation>
    <scope>NUCLEOTIDE SEQUENCE [LARGE SCALE GENOMIC DNA]</scope>
    <source>
        <strain evidence="12 13">F0055</strain>
    </source>
</reference>
<dbReference type="PATRIC" id="fig|1127699.3.peg.1131"/>
<dbReference type="InterPro" id="IPR011765">
    <property type="entry name" value="Pept_M16_N"/>
</dbReference>
<evidence type="ECO:0000256" key="3">
    <source>
        <dbReference type="ARBA" id="ARBA00022670"/>
    </source>
</evidence>
<evidence type="ECO:0000256" key="8">
    <source>
        <dbReference type="RuleBase" id="RU004447"/>
    </source>
</evidence>
<keyword evidence="6" id="KW-0862">Zinc</keyword>
<dbReference type="PANTHER" id="PTHR43690:SF34">
    <property type="entry name" value="ZINC PROTEASE PQQL-LIKE"/>
    <property type="match status" value="1"/>
</dbReference>
<feature type="domain" description="Peptidase M16 N-terminal" evidence="10">
    <location>
        <begin position="50"/>
        <end position="174"/>
    </location>
</feature>
<organism evidence="12 13">
    <name type="scientific">Hoylesella saccharolytica F0055</name>
    <dbReference type="NCBI Taxonomy" id="1127699"/>
    <lineage>
        <taxon>Bacteria</taxon>
        <taxon>Pseudomonadati</taxon>
        <taxon>Bacteroidota</taxon>
        <taxon>Bacteroidia</taxon>
        <taxon>Bacteroidales</taxon>
        <taxon>Prevotellaceae</taxon>
        <taxon>Hoylesella</taxon>
    </lineage>
</organism>
<feature type="domain" description="Peptidase M16 C-terminal" evidence="11">
    <location>
        <begin position="206"/>
        <end position="390"/>
    </location>
</feature>
<evidence type="ECO:0000256" key="9">
    <source>
        <dbReference type="SAM" id="SignalP"/>
    </source>
</evidence>
<feature type="domain" description="Peptidase M16 C-terminal" evidence="11">
    <location>
        <begin position="713"/>
        <end position="869"/>
    </location>
</feature>
<evidence type="ECO:0000259" key="11">
    <source>
        <dbReference type="Pfam" id="PF05193"/>
    </source>
</evidence>
<dbReference type="Pfam" id="PF05193">
    <property type="entry name" value="Peptidase_M16_C"/>
    <property type="match status" value="2"/>
</dbReference>
<dbReference type="EMBL" id="AMEP01000085">
    <property type="protein sequence ID" value="EKY00542.1"/>
    <property type="molecule type" value="Genomic_DNA"/>
</dbReference>
<dbReference type="InterPro" id="IPR050626">
    <property type="entry name" value="Peptidase_M16"/>
</dbReference>
<evidence type="ECO:0000256" key="2">
    <source>
        <dbReference type="ARBA" id="ARBA00007261"/>
    </source>
</evidence>
<dbReference type="HOGENOM" id="CLU_008156_0_0_10"/>
<keyword evidence="13" id="KW-1185">Reference proteome</keyword>
<dbReference type="InterPro" id="IPR001431">
    <property type="entry name" value="Pept_M16_Zn_BS"/>
</dbReference>
<gene>
    <name evidence="12" type="ORF">HMPREF9151_01222</name>
</gene>
<dbReference type="OrthoDB" id="9811314at2"/>
<evidence type="ECO:0000256" key="1">
    <source>
        <dbReference type="ARBA" id="ARBA00001947"/>
    </source>
</evidence>
<keyword evidence="3" id="KW-0645">Protease</keyword>
<dbReference type="AlphaFoldDB" id="L1NBF8"/>
<keyword evidence="7" id="KW-0482">Metalloprotease</keyword>
<dbReference type="SUPFAM" id="SSF63411">
    <property type="entry name" value="LuxS/MPP-like metallohydrolase"/>
    <property type="match status" value="3"/>
</dbReference>
<dbReference type="GO" id="GO:0006508">
    <property type="term" value="P:proteolysis"/>
    <property type="evidence" value="ECO:0007669"/>
    <property type="project" value="UniProtKB-KW"/>
</dbReference>
<feature type="signal peptide" evidence="9">
    <location>
        <begin position="1"/>
        <end position="20"/>
    </location>
</feature>
<dbReference type="InterPro" id="IPR007863">
    <property type="entry name" value="Peptidase_M16_C"/>
</dbReference>
<evidence type="ECO:0000313" key="13">
    <source>
        <dbReference type="Proteomes" id="UP000010433"/>
    </source>
</evidence>
<keyword evidence="9" id="KW-0732">Signal</keyword>
<dbReference type="GO" id="GO:0046872">
    <property type="term" value="F:metal ion binding"/>
    <property type="evidence" value="ECO:0007669"/>
    <property type="project" value="UniProtKB-KW"/>
</dbReference>
<comment type="cofactor">
    <cofactor evidence="1">
        <name>Zn(2+)</name>
        <dbReference type="ChEBI" id="CHEBI:29105"/>
    </cofactor>
</comment>
<dbReference type="PANTHER" id="PTHR43690">
    <property type="entry name" value="NARDILYSIN"/>
    <property type="match status" value="1"/>
</dbReference>
<protein>
    <submittedName>
        <fullName evidence="12">Peptidase, M16 family</fullName>
    </submittedName>
</protein>
<dbReference type="Gene3D" id="3.30.830.10">
    <property type="entry name" value="Metalloenzyme, LuxS/M16 peptidase-like"/>
    <property type="match status" value="4"/>
</dbReference>
<dbReference type="STRING" id="1127699.HMPREF9151_01222"/>
<evidence type="ECO:0000256" key="7">
    <source>
        <dbReference type="ARBA" id="ARBA00023049"/>
    </source>
</evidence>
<evidence type="ECO:0000256" key="6">
    <source>
        <dbReference type="ARBA" id="ARBA00022833"/>
    </source>
</evidence>
<accession>L1NBF8</accession>
<dbReference type="Pfam" id="PF00675">
    <property type="entry name" value="Peptidase_M16"/>
    <property type="match status" value="1"/>
</dbReference>
<dbReference type="RefSeq" id="WP_009162437.1">
    <property type="nucleotide sequence ID" value="NZ_KB290995.1"/>
</dbReference>
<evidence type="ECO:0000256" key="4">
    <source>
        <dbReference type="ARBA" id="ARBA00022723"/>
    </source>
</evidence>
<feature type="chain" id="PRO_5003954226" evidence="9">
    <location>
        <begin position="21"/>
        <end position="938"/>
    </location>
</feature>
<sequence length="938" mass="105967">MRIKNWFLLVLLSVAGTVQAQMLMTKLPVDSAVRIGKLKNGLTYYIRYNNWPEHRANFYIAQKVGSIQEEENQRGLAHFLEHMCFNGTKHFPGDALLRYCESLGVKFGVDLNAYTSIDQTVYNIDNVPTARQSALDSCLLILRDWAGSLTLDPKEIDQERGVIHEEWRLRTSARSRMFERNLPKLYPGSKYGVRYPIGLMSVVDNFKYKELRNYYEKWYHPNNQGIIVVGDVDVDHVEAEIKRLFGDLKNPLNALPVVDEKVPDNHAPIVIIDKDKEERSSIVQLMMKHEATPDSVKGNLKYLIYLYIKEVGIGLLNERLNEVAQKPDCPFVGAGTSDGNYIFAKTKDAFTIAAVPKDISLTAAALKAVYEEALRAAEFGFTETEYNRSKINALSSLDKMYSNRDKRFTEQFASEYKDHFLSNEPIPSLEYSYQMLKQIVPNVPIEYVNEVFKSLVSKSDTNLVIINFNPEKEGSVYPTETQLLTAVKEARTEKLAPYVDNVKDEPLMSKLPKPGKIKSEKRNEKFDFTEIKLSNGVTVLLKKTDFKKDEVALNGNGGGGSSFYGEKDFINLEVFDNVINISGLGNFSNTELTKAMAGKIATVSLTMGDKRMQVSGSSTPKDMEAMLQLMYLHFTKIAKDQKSFDTMIESLKINLKNRSASPDIAYQDSVTATMYGHNKRVKPMELSDLPAINYDRILQMVAERTANANGWRFTIIGNYDENTIRPLICRYLGSLPSKGKNVKGKRVLNLQKGIVNNDFTRKMETPKANATMVWFNEDMPYTTETAIKANIAGQILSMVYLKKIREEASAAYSCGAAGSATIDDDYHNVTIYAYCPMKPEKSTEALQIMHDEMQNLATTCDASMLAKVKEYMLKEADDAVKTNGYWVNVIGMFYRYGIDSHTDYKALVAAQTPESISSFVKDFLKAGNRIQVTMMPEK</sequence>
<evidence type="ECO:0000256" key="5">
    <source>
        <dbReference type="ARBA" id="ARBA00022801"/>
    </source>
</evidence>
<proteinExistence type="inferred from homology"/>
<comment type="similarity">
    <text evidence="2 8">Belongs to the peptidase M16 family.</text>
</comment>
<dbReference type="InterPro" id="IPR011249">
    <property type="entry name" value="Metalloenz_LuxS/M16"/>
</dbReference>